<dbReference type="Proteomes" id="UP000435112">
    <property type="component" value="Unassembled WGS sequence"/>
</dbReference>
<dbReference type="Proteomes" id="UP000434957">
    <property type="component" value="Unassembled WGS sequence"/>
</dbReference>
<protein>
    <submittedName>
        <fullName evidence="1">Uncharacterized protein</fullName>
    </submittedName>
</protein>
<organism evidence="1 4">
    <name type="scientific">Phytophthora rubi</name>
    <dbReference type="NCBI Taxonomy" id="129364"/>
    <lineage>
        <taxon>Eukaryota</taxon>
        <taxon>Sar</taxon>
        <taxon>Stramenopiles</taxon>
        <taxon>Oomycota</taxon>
        <taxon>Peronosporomycetes</taxon>
        <taxon>Peronosporales</taxon>
        <taxon>Peronosporaceae</taxon>
        <taxon>Phytophthora</taxon>
    </lineage>
</organism>
<comment type="caution">
    <text evidence="1">The sequence shown here is derived from an EMBL/GenBank/DDBJ whole genome shotgun (WGS) entry which is preliminary data.</text>
</comment>
<evidence type="ECO:0000313" key="1">
    <source>
        <dbReference type="EMBL" id="KAE9028413.1"/>
    </source>
</evidence>
<evidence type="ECO:0000313" key="3">
    <source>
        <dbReference type="Proteomes" id="UP000434957"/>
    </source>
</evidence>
<reference evidence="1 4" key="1">
    <citation type="submission" date="2018-09" db="EMBL/GenBank/DDBJ databases">
        <title>Genomic investigation of the strawberry pathogen Phytophthora fragariae indicates pathogenicity is determined by transcriptional variation in three key races.</title>
        <authorList>
            <person name="Adams T.M."/>
            <person name="Armitage A.D."/>
            <person name="Sobczyk M.K."/>
            <person name="Bates H.J."/>
            <person name="Dunwell J.M."/>
            <person name="Nellist C.F."/>
            <person name="Harrison R.J."/>
        </authorList>
    </citation>
    <scope>NUCLEOTIDE SEQUENCE [LARGE SCALE GENOMIC DNA]</scope>
    <source>
        <strain evidence="1 4">SCRP324</strain>
        <strain evidence="2 3">SCRP333</strain>
    </source>
</reference>
<evidence type="ECO:0000313" key="2">
    <source>
        <dbReference type="EMBL" id="KAE9340169.1"/>
    </source>
</evidence>
<name>A0A6A3MJR9_9STRA</name>
<accession>A0A6A3MJR9</accession>
<evidence type="ECO:0000313" key="4">
    <source>
        <dbReference type="Proteomes" id="UP000435112"/>
    </source>
</evidence>
<dbReference type="EMBL" id="QXFT01000587">
    <property type="protein sequence ID" value="KAE9340169.1"/>
    <property type="molecule type" value="Genomic_DNA"/>
</dbReference>
<gene>
    <name evidence="1" type="ORF">PR002_g10409</name>
    <name evidence="2" type="ORF">PR003_g10631</name>
</gene>
<keyword evidence="3" id="KW-1185">Reference proteome</keyword>
<dbReference type="AlphaFoldDB" id="A0A6A3MJR9"/>
<dbReference type="EMBL" id="QXFU01000588">
    <property type="protein sequence ID" value="KAE9028413.1"/>
    <property type="molecule type" value="Genomic_DNA"/>
</dbReference>
<proteinExistence type="predicted"/>
<sequence>MTKTLSLSAISVTSLTEAASPSDAKMTCETSVRRASSSVTAWLSQRCQGVVSGAIKASEIGWRVQLAAKSAAACSRLVIPCPLTLLATCDVCGEPCGVAAWVPAMNAGRLLRGSAMTSSNASRSAMQNGVVCGATRQWPPPPLSHVPRVDLFGAVAFAPMPSAALATSPEQYPLVTAEMAAVKGRTRNFECQHYGYTSLTCIHHATSKLHTPFSPINVLIPVSEGGPSLHPSD</sequence>